<reference evidence="8 9" key="1">
    <citation type="journal article" date="2014" name="Nature">
        <title>An environmental bacterial taxon with a large and distinct metabolic repertoire.</title>
        <authorList>
            <person name="Wilson M.C."/>
            <person name="Mori T."/>
            <person name="Ruckert C."/>
            <person name="Uria A.R."/>
            <person name="Helf M.J."/>
            <person name="Takada K."/>
            <person name="Gernert C."/>
            <person name="Steffens U.A."/>
            <person name="Heycke N."/>
            <person name="Schmitt S."/>
            <person name="Rinke C."/>
            <person name="Helfrich E.J."/>
            <person name="Brachmann A.O."/>
            <person name="Gurgui C."/>
            <person name="Wakimoto T."/>
            <person name="Kracht M."/>
            <person name="Crusemann M."/>
            <person name="Hentschel U."/>
            <person name="Abe I."/>
            <person name="Matsunaga S."/>
            <person name="Kalinowski J."/>
            <person name="Takeyama H."/>
            <person name="Piel J."/>
        </authorList>
    </citation>
    <scope>NUCLEOTIDE SEQUENCE [LARGE SCALE GENOMIC DNA]</scope>
    <source>
        <strain evidence="9">TSY1</strain>
    </source>
</reference>
<dbReference type="PANTHER" id="PTHR43098:SF3">
    <property type="entry name" value="L-ORNITHINE N(5)-MONOOXYGENASE-RELATED"/>
    <property type="match status" value="1"/>
</dbReference>
<gene>
    <name evidence="8" type="ORF">ETSY1_40275</name>
</gene>
<protein>
    <recommendedName>
        <fullName evidence="10">Cyclohexanone monooxygenase</fullName>
    </recommendedName>
</protein>
<organism evidence="8 9">
    <name type="scientific">Entotheonella factor</name>
    <dbReference type="NCBI Taxonomy" id="1429438"/>
    <lineage>
        <taxon>Bacteria</taxon>
        <taxon>Pseudomonadati</taxon>
        <taxon>Nitrospinota/Tectimicrobiota group</taxon>
        <taxon>Candidatus Tectimicrobiota</taxon>
        <taxon>Candidatus Entotheonellia</taxon>
        <taxon>Candidatus Entotheonellales</taxon>
        <taxon>Candidatus Entotheonellaceae</taxon>
        <taxon>Candidatus Entotheonella</taxon>
    </lineage>
</organism>
<comment type="similarity">
    <text evidence="2">Belongs to the FAD-binding monooxygenase family.</text>
</comment>
<evidence type="ECO:0000313" key="9">
    <source>
        <dbReference type="Proteomes" id="UP000019141"/>
    </source>
</evidence>
<dbReference type="SUPFAM" id="SSF51905">
    <property type="entry name" value="FAD/NAD(P)-binding domain"/>
    <property type="match status" value="1"/>
</dbReference>
<keyword evidence="5" id="KW-0521">NADP</keyword>
<dbReference type="InterPro" id="IPR036188">
    <property type="entry name" value="FAD/NAD-bd_sf"/>
</dbReference>
<keyword evidence="4" id="KW-0274">FAD</keyword>
<dbReference type="Proteomes" id="UP000019141">
    <property type="component" value="Unassembled WGS sequence"/>
</dbReference>
<dbReference type="InterPro" id="IPR050775">
    <property type="entry name" value="FAD-binding_Monooxygenases"/>
</dbReference>
<dbReference type="PANTHER" id="PTHR43098">
    <property type="entry name" value="L-ORNITHINE N(5)-MONOOXYGENASE-RELATED"/>
    <property type="match status" value="1"/>
</dbReference>
<dbReference type="GO" id="GO:0004497">
    <property type="term" value="F:monooxygenase activity"/>
    <property type="evidence" value="ECO:0007669"/>
    <property type="project" value="UniProtKB-KW"/>
</dbReference>
<evidence type="ECO:0000256" key="7">
    <source>
        <dbReference type="ARBA" id="ARBA00023033"/>
    </source>
</evidence>
<dbReference type="EMBL" id="AZHW01001288">
    <property type="protein sequence ID" value="ETW93191.1"/>
    <property type="molecule type" value="Genomic_DNA"/>
</dbReference>
<evidence type="ECO:0008006" key="10">
    <source>
        <dbReference type="Google" id="ProtNLM"/>
    </source>
</evidence>
<evidence type="ECO:0000256" key="6">
    <source>
        <dbReference type="ARBA" id="ARBA00023002"/>
    </source>
</evidence>
<evidence type="ECO:0000256" key="3">
    <source>
        <dbReference type="ARBA" id="ARBA00022630"/>
    </source>
</evidence>
<evidence type="ECO:0000256" key="1">
    <source>
        <dbReference type="ARBA" id="ARBA00001974"/>
    </source>
</evidence>
<comment type="cofactor">
    <cofactor evidence="1">
        <name>FAD</name>
        <dbReference type="ChEBI" id="CHEBI:57692"/>
    </cofactor>
</comment>
<keyword evidence="3" id="KW-0285">Flavoprotein</keyword>
<evidence type="ECO:0000256" key="5">
    <source>
        <dbReference type="ARBA" id="ARBA00022857"/>
    </source>
</evidence>
<keyword evidence="7" id="KW-0503">Monooxygenase</keyword>
<name>W4L759_ENTF1</name>
<proteinExistence type="inferred from homology"/>
<dbReference type="PATRIC" id="fig|1429438.4.peg.7546"/>
<evidence type="ECO:0000256" key="2">
    <source>
        <dbReference type="ARBA" id="ARBA00010139"/>
    </source>
</evidence>
<dbReference type="Gene3D" id="3.50.50.60">
    <property type="entry name" value="FAD/NAD(P)-binding domain"/>
    <property type="match status" value="1"/>
</dbReference>
<accession>W4L759</accession>
<sequence>MDELPAVPNGTSTEASPDFDAIVIGAGVSGLYQLYRLRELGLKVRGFEAGTGVGGTWYWNRYPGARFDSESWTYGYSFSQELLDEWDWEQQFPEPFQPPYPQGFPACLFVNRHAKMGHS</sequence>
<dbReference type="Pfam" id="PF13450">
    <property type="entry name" value="NAD_binding_8"/>
    <property type="match status" value="1"/>
</dbReference>
<keyword evidence="9" id="KW-1185">Reference proteome</keyword>
<evidence type="ECO:0000313" key="8">
    <source>
        <dbReference type="EMBL" id="ETW93191.1"/>
    </source>
</evidence>
<comment type="caution">
    <text evidence="8">The sequence shown here is derived from an EMBL/GenBank/DDBJ whole genome shotgun (WGS) entry which is preliminary data.</text>
</comment>
<dbReference type="HOGENOM" id="CLU_2057073_0_0_7"/>
<keyword evidence="6" id="KW-0560">Oxidoreductase</keyword>
<dbReference type="AlphaFoldDB" id="W4L759"/>
<evidence type="ECO:0000256" key="4">
    <source>
        <dbReference type="ARBA" id="ARBA00022827"/>
    </source>
</evidence>